<evidence type="ECO:0008006" key="3">
    <source>
        <dbReference type="Google" id="ProtNLM"/>
    </source>
</evidence>
<dbReference type="InterPro" id="IPR032710">
    <property type="entry name" value="NTF2-like_dom_sf"/>
</dbReference>
<evidence type="ECO:0000313" key="1">
    <source>
        <dbReference type="EMBL" id="GHO88538.1"/>
    </source>
</evidence>
<accession>A0ABQ3VSI1</accession>
<dbReference type="RefSeq" id="WP_201366119.1">
    <property type="nucleotide sequence ID" value="NZ_BNJJ01000025.1"/>
</dbReference>
<dbReference type="SUPFAM" id="SSF54427">
    <property type="entry name" value="NTF2-like"/>
    <property type="match status" value="1"/>
</dbReference>
<gene>
    <name evidence="1" type="ORF">KSZ_65440</name>
</gene>
<dbReference type="InterPro" id="IPR009959">
    <property type="entry name" value="Cyclase_SnoaL-like"/>
</dbReference>
<evidence type="ECO:0000313" key="2">
    <source>
        <dbReference type="Proteomes" id="UP000635565"/>
    </source>
</evidence>
<dbReference type="PANTHER" id="PTHR38436">
    <property type="entry name" value="POLYKETIDE CYCLASE SNOAL-LIKE DOMAIN"/>
    <property type="match status" value="1"/>
</dbReference>
<proteinExistence type="predicted"/>
<organism evidence="1 2">
    <name type="scientific">Dictyobacter formicarum</name>
    <dbReference type="NCBI Taxonomy" id="2778368"/>
    <lineage>
        <taxon>Bacteria</taxon>
        <taxon>Bacillati</taxon>
        <taxon>Chloroflexota</taxon>
        <taxon>Ktedonobacteria</taxon>
        <taxon>Ktedonobacterales</taxon>
        <taxon>Dictyobacteraceae</taxon>
        <taxon>Dictyobacter</taxon>
    </lineage>
</organism>
<dbReference type="Gene3D" id="3.10.450.50">
    <property type="match status" value="1"/>
</dbReference>
<comment type="caution">
    <text evidence="1">The sequence shown here is derived from an EMBL/GenBank/DDBJ whole genome shotgun (WGS) entry which is preliminary data.</text>
</comment>
<dbReference type="EMBL" id="BNJJ01000025">
    <property type="protein sequence ID" value="GHO88538.1"/>
    <property type="molecule type" value="Genomic_DNA"/>
</dbReference>
<sequence>MATREDNMAALQRFGIAVNSGNYAAFNDVVAPNAIDHDPMPGQVSGPDGYRYFFTELHSAFPDAEISVDYTVADDDNVAMAYTLTGTHQGPFMGFAPTGKHVNIHGVEICKFADGKLVERWGSSDQLGILEQLGLYPAH</sequence>
<name>A0ABQ3VSI1_9CHLR</name>
<dbReference type="PANTHER" id="PTHR38436:SF1">
    <property type="entry name" value="ESTER CYCLASE"/>
    <property type="match status" value="1"/>
</dbReference>
<keyword evidence="2" id="KW-1185">Reference proteome</keyword>
<reference evidence="1 2" key="1">
    <citation type="journal article" date="2021" name="Int. J. Syst. Evol. Microbiol.">
        <title>Reticulibacter mediterranei gen. nov., sp. nov., within the new family Reticulibacteraceae fam. nov., and Ktedonospora formicarum gen. nov., sp. nov., Ktedonobacter robiniae sp. nov., Dictyobacter formicarum sp. nov. and Dictyobacter arantiisoli sp. nov., belonging to the class Ktedonobacteria.</title>
        <authorList>
            <person name="Yabe S."/>
            <person name="Zheng Y."/>
            <person name="Wang C.M."/>
            <person name="Sakai Y."/>
            <person name="Abe K."/>
            <person name="Yokota A."/>
            <person name="Donadio S."/>
            <person name="Cavaletti L."/>
            <person name="Monciardini P."/>
        </authorList>
    </citation>
    <scope>NUCLEOTIDE SEQUENCE [LARGE SCALE GENOMIC DNA]</scope>
    <source>
        <strain evidence="1 2">SOSP1-9</strain>
    </source>
</reference>
<protein>
    <recommendedName>
        <fullName evidence="3">Ester cyclase</fullName>
    </recommendedName>
</protein>
<dbReference type="Proteomes" id="UP000635565">
    <property type="component" value="Unassembled WGS sequence"/>
</dbReference>
<dbReference type="Pfam" id="PF07366">
    <property type="entry name" value="SnoaL"/>
    <property type="match status" value="1"/>
</dbReference>